<dbReference type="Proteomes" id="UP000689967">
    <property type="component" value="Unassembled WGS sequence"/>
</dbReference>
<comment type="caution">
    <text evidence="3">The sequence shown here is derived from an EMBL/GenBank/DDBJ whole genome shotgun (WGS) entry which is preliminary data.</text>
</comment>
<evidence type="ECO:0000313" key="3">
    <source>
        <dbReference type="EMBL" id="MBU8545217.1"/>
    </source>
</evidence>
<dbReference type="Pfam" id="PF12391">
    <property type="entry name" value="PCDO_beta_N"/>
    <property type="match status" value="1"/>
</dbReference>
<dbReference type="EMBL" id="JAERQM010000004">
    <property type="protein sequence ID" value="MBU8545217.1"/>
    <property type="molecule type" value="Genomic_DNA"/>
</dbReference>
<keyword evidence="4" id="KW-1185">Reference proteome</keyword>
<feature type="region of interest" description="Disordered" evidence="1">
    <location>
        <begin position="1"/>
        <end position="34"/>
    </location>
</feature>
<feature type="domain" description="Intradiol ring-cleavage dioxygenases" evidence="2">
    <location>
        <begin position="76"/>
        <end position="104"/>
    </location>
</feature>
<dbReference type="NCBIfam" id="TIGR02422">
    <property type="entry name" value="protocat_beta"/>
    <property type="match status" value="1"/>
</dbReference>
<dbReference type="PANTHER" id="PTHR33711:SF10">
    <property type="entry name" value="INTRADIOL RING-CLEAVAGE DIOXYGENASES DOMAIN-CONTAINING PROTEIN"/>
    <property type="match status" value="1"/>
</dbReference>
<name>A0ABS6HBM5_9PROT</name>
<dbReference type="GO" id="GO:0018578">
    <property type="term" value="F:protocatechuate 3,4-dioxygenase activity"/>
    <property type="evidence" value="ECO:0007669"/>
    <property type="project" value="UniProtKB-EC"/>
</dbReference>
<evidence type="ECO:0000313" key="4">
    <source>
        <dbReference type="Proteomes" id="UP000689967"/>
    </source>
</evidence>
<dbReference type="PROSITE" id="PS00083">
    <property type="entry name" value="INTRADIOL_DIOXYGENAS"/>
    <property type="match status" value="1"/>
</dbReference>
<dbReference type="InterPro" id="IPR024756">
    <property type="entry name" value="PCDO_beta_N"/>
</dbReference>
<dbReference type="InterPro" id="IPR050770">
    <property type="entry name" value="Intradiol_RC_Dioxygenase"/>
</dbReference>
<dbReference type="RefSeq" id="WP_216877052.1">
    <property type="nucleotide sequence ID" value="NZ_JAERQM010000004.1"/>
</dbReference>
<proteinExistence type="predicted"/>
<evidence type="ECO:0000259" key="2">
    <source>
        <dbReference type="PROSITE" id="PS00083"/>
    </source>
</evidence>
<dbReference type="EC" id="1.13.11.3" evidence="3"/>
<protein>
    <submittedName>
        <fullName evidence="3">Protocatechuate 3,4-dioxygenase subunit beta</fullName>
        <ecNumber evidence="3">1.13.11.3</ecNumber>
    </submittedName>
</protein>
<dbReference type="InterPro" id="IPR000627">
    <property type="entry name" value="Intradiol_dOase_C"/>
</dbReference>
<keyword evidence="3" id="KW-0560">Oxidoreductase</keyword>
<evidence type="ECO:0000256" key="1">
    <source>
        <dbReference type="SAM" id="MobiDB-lite"/>
    </source>
</evidence>
<gene>
    <name evidence="3" type="primary">pcaH</name>
    <name evidence="3" type="ORF">JJQ90_15960</name>
</gene>
<dbReference type="Pfam" id="PF00775">
    <property type="entry name" value="Dioxygenase_C"/>
    <property type="match status" value="1"/>
</dbReference>
<reference evidence="3 4" key="1">
    <citation type="submission" date="2021-01" db="EMBL/GenBank/DDBJ databases">
        <title>Roseomonas sp. nov, a bacterium isolated from an oil production mixture in Yumen Oilfield.</title>
        <authorList>
            <person name="Wu D."/>
        </authorList>
    </citation>
    <scope>NUCLEOTIDE SEQUENCE [LARGE SCALE GENOMIC DNA]</scope>
    <source>
        <strain evidence="3 4">ROY-5-3</strain>
    </source>
</reference>
<accession>A0ABS6HBM5</accession>
<organism evidence="3 4">
    <name type="scientific">Falsiroseomonas oleicola</name>
    <dbReference type="NCBI Taxonomy" id="2801474"/>
    <lineage>
        <taxon>Bacteria</taxon>
        <taxon>Pseudomonadati</taxon>
        <taxon>Pseudomonadota</taxon>
        <taxon>Alphaproteobacteria</taxon>
        <taxon>Acetobacterales</taxon>
        <taxon>Roseomonadaceae</taxon>
        <taxon>Falsiroseomonas</taxon>
    </lineage>
</organism>
<dbReference type="PANTHER" id="PTHR33711">
    <property type="entry name" value="DIOXYGENASE, PUTATIVE (AFU_ORTHOLOGUE AFUA_2G02910)-RELATED"/>
    <property type="match status" value="1"/>
</dbReference>
<sequence>MSDPIAYRRPAPGTQPPLDLPAYGSTHKRHPKQPLIRVPNTLTETSAPHFDPAHYPVQADMSQVGGRAALGERIIVAGRVTDEDGRPLRGAMVEVWQANASGRYHHPRDQHDAPLDPNFEGRARLFTDAEGRYSFVSIKPGAYPWRNHANAWRPIHIHFGLHGTGFGQRMITQMYFPGDPLLPLDPIFNSTADEAARNRLVSTFDLDITRPEWALGYRFDIVLRGPAATPFENTP</sequence>
<dbReference type="InterPro" id="IPR012785">
    <property type="entry name" value="Protocat_dOase_b"/>
</dbReference>